<evidence type="ECO:0000313" key="4">
    <source>
        <dbReference type="Proteomes" id="UP000646776"/>
    </source>
</evidence>
<feature type="domain" description="DUF7144" evidence="2">
    <location>
        <begin position="20"/>
        <end position="132"/>
    </location>
</feature>
<feature type="transmembrane region" description="Helical" evidence="1">
    <location>
        <begin position="63"/>
        <end position="82"/>
    </location>
</feature>
<dbReference type="EMBL" id="BMSA01000017">
    <property type="protein sequence ID" value="GGT69538.1"/>
    <property type="molecule type" value="Genomic_DNA"/>
</dbReference>
<reference evidence="3" key="2">
    <citation type="submission" date="2020-09" db="EMBL/GenBank/DDBJ databases">
        <authorList>
            <person name="Sun Q."/>
            <person name="Ohkuma M."/>
        </authorList>
    </citation>
    <scope>NUCLEOTIDE SEQUENCE</scope>
    <source>
        <strain evidence="3">JCM 4125</strain>
    </source>
</reference>
<dbReference type="Pfam" id="PF23636">
    <property type="entry name" value="DUF7144"/>
    <property type="match status" value="1"/>
</dbReference>
<sequence>MTHATQKAPSAKRQWAEGLMVFAAVTLMIVGVLDIFRGIMGIAEDDIFVTTQQYVFKFDLTGWGWIHLALGAVAVIVSLGLFQGAVWARWGGVAIASLVIIANFLSLPYYPVWSVVMIAFSGFVIWGLCVARPNEPAEL</sequence>
<evidence type="ECO:0000259" key="2">
    <source>
        <dbReference type="Pfam" id="PF23636"/>
    </source>
</evidence>
<keyword evidence="4" id="KW-1185">Reference proteome</keyword>
<feature type="transmembrane region" description="Helical" evidence="1">
    <location>
        <begin position="112"/>
        <end position="131"/>
    </location>
</feature>
<feature type="transmembrane region" description="Helical" evidence="1">
    <location>
        <begin position="21"/>
        <end position="43"/>
    </location>
</feature>
<dbReference type="Proteomes" id="UP000646776">
    <property type="component" value="Unassembled WGS sequence"/>
</dbReference>
<accession>A0A918HJD0</accession>
<evidence type="ECO:0000256" key="1">
    <source>
        <dbReference type="SAM" id="Phobius"/>
    </source>
</evidence>
<proteinExistence type="predicted"/>
<dbReference type="InterPro" id="IPR055568">
    <property type="entry name" value="DUF7144"/>
</dbReference>
<evidence type="ECO:0000313" key="3">
    <source>
        <dbReference type="EMBL" id="GGT69538.1"/>
    </source>
</evidence>
<keyword evidence="1" id="KW-1133">Transmembrane helix</keyword>
<keyword evidence="1" id="KW-0472">Membrane</keyword>
<organism evidence="3 4">
    <name type="scientific">Streptomyces phaeofaciens</name>
    <dbReference type="NCBI Taxonomy" id="68254"/>
    <lineage>
        <taxon>Bacteria</taxon>
        <taxon>Bacillati</taxon>
        <taxon>Actinomycetota</taxon>
        <taxon>Actinomycetes</taxon>
        <taxon>Kitasatosporales</taxon>
        <taxon>Streptomycetaceae</taxon>
        <taxon>Streptomyces</taxon>
    </lineage>
</organism>
<name>A0A918HJD0_9ACTN</name>
<keyword evidence="1" id="KW-0812">Transmembrane</keyword>
<reference evidence="3" key="1">
    <citation type="journal article" date="2014" name="Int. J. Syst. Evol. Microbiol.">
        <title>Complete genome sequence of Corynebacterium casei LMG S-19264T (=DSM 44701T), isolated from a smear-ripened cheese.</title>
        <authorList>
            <consortium name="US DOE Joint Genome Institute (JGI-PGF)"/>
            <person name="Walter F."/>
            <person name="Albersmeier A."/>
            <person name="Kalinowski J."/>
            <person name="Ruckert C."/>
        </authorList>
    </citation>
    <scope>NUCLEOTIDE SEQUENCE</scope>
    <source>
        <strain evidence="3">JCM 4125</strain>
    </source>
</reference>
<protein>
    <recommendedName>
        <fullName evidence="2">DUF7144 domain-containing protein</fullName>
    </recommendedName>
</protein>
<dbReference type="RefSeq" id="WP_189714015.1">
    <property type="nucleotide sequence ID" value="NZ_BMSA01000017.1"/>
</dbReference>
<dbReference type="AlphaFoldDB" id="A0A918HJD0"/>
<gene>
    <name evidence="3" type="ORF">GCM10010226_54350</name>
</gene>
<feature type="transmembrane region" description="Helical" evidence="1">
    <location>
        <begin position="87"/>
        <end position="106"/>
    </location>
</feature>
<comment type="caution">
    <text evidence="3">The sequence shown here is derived from an EMBL/GenBank/DDBJ whole genome shotgun (WGS) entry which is preliminary data.</text>
</comment>